<evidence type="ECO:0000256" key="2">
    <source>
        <dbReference type="ARBA" id="ARBA00023015"/>
    </source>
</evidence>
<dbReference type="FunFam" id="1.10.10.10:FF:000001">
    <property type="entry name" value="LysR family transcriptional regulator"/>
    <property type="match status" value="1"/>
</dbReference>
<dbReference type="PANTHER" id="PTHR30346:SF0">
    <property type="entry name" value="HCA OPERON TRANSCRIPTIONAL ACTIVATOR HCAR"/>
    <property type="match status" value="1"/>
</dbReference>
<protein>
    <recommendedName>
        <fullName evidence="5">HTH lysR-type domain-containing protein</fullName>
    </recommendedName>
</protein>
<evidence type="ECO:0000256" key="4">
    <source>
        <dbReference type="ARBA" id="ARBA00023163"/>
    </source>
</evidence>
<dbReference type="Gene3D" id="3.40.190.10">
    <property type="entry name" value="Periplasmic binding protein-like II"/>
    <property type="match status" value="2"/>
</dbReference>
<dbReference type="Pfam" id="PF00126">
    <property type="entry name" value="HTH_1"/>
    <property type="match status" value="1"/>
</dbReference>
<dbReference type="RefSeq" id="WP_068250964.1">
    <property type="nucleotide sequence ID" value="NZ_CP015515.1"/>
</dbReference>
<dbReference type="EMBL" id="CP015515">
    <property type="protein sequence ID" value="AND15542.1"/>
    <property type="molecule type" value="Genomic_DNA"/>
</dbReference>
<dbReference type="InterPro" id="IPR036390">
    <property type="entry name" value="WH_DNA-bd_sf"/>
</dbReference>
<sequence>MSLELRQLRIFVTVADELHFGRAAAHLRLPPSVVSEQIKRLEQLIGVELFDRSRRAISLTAAGSELVAPGRALLHDAESFVGTARANEHPGRVLRLGIGLGMGRRLAFILRLLASAGHSVRTVSVPPAERCALLTAGELDAAFIRGRVRRGPLIAHHVWDDELVAALPEHHPLATQESVQLADLAQSPAALVPREENPALHDILSGGLAALGLSVEVGMRFSTVEATFAELVAHPTAMWTPVFAAYETEHVYEGISIAAIQPRLTLPAFLAVHPRSMGRLQFVIDASRKSGAGALQQSPR</sequence>
<reference evidence="6 7" key="1">
    <citation type="submission" date="2016-05" db="EMBL/GenBank/DDBJ databases">
        <title>Complete genome sequence of Rathayibacter tritici NCPPB 1953.</title>
        <authorList>
            <person name="Park J."/>
            <person name="Lee H.-H."/>
            <person name="Lee S.-W."/>
            <person name="Seo Y.-S."/>
        </authorList>
    </citation>
    <scope>NUCLEOTIDE SEQUENCE [LARGE SCALE GENOMIC DNA]</scope>
    <source>
        <strain evidence="6 7">NCPPB 1953</strain>
    </source>
</reference>
<comment type="similarity">
    <text evidence="1">Belongs to the LysR transcriptional regulatory family.</text>
</comment>
<name>A0A160KQ10_9MICO</name>
<keyword evidence="7" id="KW-1185">Reference proteome</keyword>
<dbReference type="Pfam" id="PF03466">
    <property type="entry name" value="LysR_substrate"/>
    <property type="match status" value="1"/>
</dbReference>
<evidence type="ECO:0000256" key="1">
    <source>
        <dbReference type="ARBA" id="ARBA00009437"/>
    </source>
</evidence>
<dbReference type="InterPro" id="IPR036388">
    <property type="entry name" value="WH-like_DNA-bd_sf"/>
</dbReference>
<dbReference type="Proteomes" id="UP000077071">
    <property type="component" value="Chromosome"/>
</dbReference>
<dbReference type="InterPro" id="IPR005119">
    <property type="entry name" value="LysR_subst-bd"/>
</dbReference>
<dbReference type="InterPro" id="IPR000847">
    <property type="entry name" value="LysR_HTH_N"/>
</dbReference>
<accession>A0A160KQ10</accession>
<evidence type="ECO:0000256" key="3">
    <source>
        <dbReference type="ARBA" id="ARBA00023125"/>
    </source>
</evidence>
<evidence type="ECO:0000313" key="7">
    <source>
        <dbReference type="Proteomes" id="UP000077071"/>
    </source>
</evidence>
<dbReference type="AlphaFoldDB" id="A0A160KQ10"/>
<dbReference type="PANTHER" id="PTHR30346">
    <property type="entry name" value="TRANSCRIPTIONAL DUAL REGULATOR HCAR-RELATED"/>
    <property type="match status" value="1"/>
</dbReference>
<dbReference type="SUPFAM" id="SSF53850">
    <property type="entry name" value="Periplasmic binding protein-like II"/>
    <property type="match status" value="1"/>
</dbReference>
<proteinExistence type="inferred from homology"/>
<dbReference type="OrthoDB" id="3636008at2"/>
<dbReference type="SUPFAM" id="SSF46785">
    <property type="entry name" value="Winged helix' DNA-binding domain"/>
    <property type="match status" value="1"/>
</dbReference>
<dbReference type="GO" id="GO:0032993">
    <property type="term" value="C:protein-DNA complex"/>
    <property type="evidence" value="ECO:0007669"/>
    <property type="project" value="TreeGrafter"/>
</dbReference>
<dbReference type="PRINTS" id="PR00039">
    <property type="entry name" value="HTHLYSR"/>
</dbReference>
<keyword evidence="3" id="KW-0238">DNA-binding</keyword>
<evidence type="ECO:0000259" key="5">
    <source>
        <dbReference type="PROSITE" id="PS50931"/>
    </source>
</evidence>
<evidence type="ECO:0000313" key="6">
    <source>
        <dbReference type="EMBL" id="AND15542.1"/>
    </source>
</evidence>
<dbReference type="PROSITE" id="PS50931">
    <property type="entry name" value="HTH_LYSR"/>
    <property type="match status" value="1"/>
</dbReference>
<keyword evidence="4" id="KW-0804">Transcription</keyword>
<dbReference type="GO" id="GO:0003677">
    <property type="term" value="F:DNA binding"/>
    <property type="evidence" value="ECO:0007669"/>
    <property type="project" value="UniProtKB-KW"/>
</dbReference>
<dbReference type="PATRIC" id="fig|33888.3.peg.435"/>
<keyword evidence="2" id="KW-0805">Transcription regulation</keyword>
<dbReference type="Gene3D" id="1.10.10.10">
    <property type="entry name" value="Winged helix-like DNA-binding domain superfamily/Winged helix DNA-binding domain"/>
    <property type="match status" value="1"/>
</dbReference>
<dbReference type="GO" id="GO:0003700">
    <property type="term" value="F:DNA-binding transcription factor activity"/>
    <property type="evidence" value="ECO:0007669"/>
    <property type="project" value="InterPro"/>
</dbReference>
<organism evidence="6 7">
    <name type="scientific">Rathayibacter tritici</name>
    <dbReference type="NCBI Taxonomy" id="33888"/>
    <lineage>
        <taxon>Bacteria</taxon>
        <taxon>Bacillati</taxon>
        <taxon>Actinomycetota</taxon>
        <taxon>Actinomycetes</taxon>
        <taxon>Micrococcales</taxon>
        <taxon>Microbacteriaceae</taxon>
        <taxon>Rathayibacter</taxon>
    </lineage>
</organism>
<dbReference type="KEGG" id="rtn:A6122_0382"/>
<dbReference type="STRING" id="33888.A6122_0382"/>
<gene>
    <name evidence="6" type="ORF">A6122_0382</name>
</gene>
<feature type="domain" description="HTH lysR-type" evidence="5">
    <location>
        <begin position="3"/>
        <end position="60"/>
    </location>
</feature>